<dbReference type="EMBL" id="CP020772">
    <property type="protein sequence ID" value="ARI76057.1"/>
    <property type="molecule type" value="Genomic_DNA"/>
</dbReference>
<dbReference type="InterPro" id="IPR018745">
    <property type="entry name" value="MpsC"/>
</dbReference>
<dbReference type="Proteomes" id="UP000192527">
    <property type="component" value="Chromosome"/>
</dbReference>
<proteinExistence type="predicted"/>
<evidence type="ECO:0000313" key="2">
    <source>
        <dbReference type="EMBL" id="ARI76057.1"/>
    </source>
</evidence>
<dbReference type="OrthoDB" id="2677857at2"/>
<dbReference type="KEGG" id="hmn:HM131_04055"/>
<organism evidence="2 3">
    <name type="scientific">Halobacillus mangrovi</name>
    <dbReference type="NCBI Taxonomy" id="402384"/>
    <lineage>
        <taxon>Bacteria</taxon>
        <taxon>Bacillati</taxon>
        <taxon>Bacillota</taxon>
        <taxon>Bacilli</taxon>
        <taxon>Bacillales</taxon>
        <taxon>Bacillaceae</taxon>
        <taxon>Halobacillus</taxon>
    </lineage>
</organism>
<dbReference type="STRING" id="402384.HM131_04055"/>
<name>A0A1W5ZS27_9BACI</name>
<evidence type="ECO:0000313" key="3">
    <source>
        <dbReference type="Proteomes" id="UP000192527"/>
    </source>
</evidence>
<feature type="domain" description="Na+-translocating membrane potential-generating system MpsC" evidence="1">
    <location>
        <begin position="3"/>
        <end position="110"/>
    </location>
</feature>
<evidence type="ECO:0000259" key="1">
    <source>
        <dbReference type="Pfam" id="PF10057"/>
    </source>
</evidence>
<protein>
    <recommendedName>
        <fullName evidence="1">Na+-translocating membrane potential-generating system MpsC domain-containing protein</fullName>
    </recommendedName>
</protein>
<dbReference type="AlphaFoldDB" id="A0A1W5ZS27"/>
<accession>A0A1W5ZS27</accession>
<reference evidence="2 3" key="1">
    <citation type="submission" date="2017-04" db="EMBL/GenBank/DDBJ databases">
        <title>The whole genome sequencing and assembly of Halobacillus mangrovi strain.</title>
        <authorList>
            <person name="Lee S.-J."/>
            <person name="Park M.-K."/>
            <person name="Kim J.-Y."/>
            <person name="Lee Y.-J."/>
            <person name="Yi H."/>
            <person name="Bahn Y.-S."/>
            <person name="Kim J.F."/>
            <person name="Lee D.-W."/>
        </authorList>
    </citation>
    <scope>NUCLEOTIDE SEQUENCE [LARGE SCALE GENOMIC DNA]</scope>
    <source>
        <strain evidence="2 3">KTB 131</strain>
    </source>
</reference>
<dbReference type="RefSeq" id="WP_085028212.1">
    <property type="nucleotide sequence ID" value="NZ_CP020772.1"/>
</dbReference>
<dbReference type="Pfam" id="PF10057">
    <property type="entry name" value="MpsC"/>
    <property type="match status" value="2"/>
</dbReference>
<feature type="domain" description="Na+-translocating membrane potential-generating system MpsC" evidence="1">
    <location>
        <begin position="126"/>
        <end position="226"/>
    </location>
</feature>
<keyword evidence="3" id="KW-1185">Reference proteome</keyword>
<sequence length="232" mass="27117">MDKRSVQSEISSYIGKLLRDNFGKGPSSVFVSIEEPYITIYLKGFLAPMEKVLVNQNNTSKVEETRDLLMQELIPDIKATLRATAGIEVESLYYDWSLSNRSGMIVGIMNVKPMVDENNENYEQKQTVHDEIEKITRHAQKEPEMIRSFLLNDRTLIIEREGIFVAIEKEMIRLGFHEQLKIAKRHLEKRLLHLSSFESILQTRIEDVFLDWDFNLDRSYIIFIFKPTDLKS</sequence>
<gene>
    <name evidence="2" type="ORF">HM131_04055</name>
</gene>